<keyword evidence="3" id="KW-1185">Reference proteome</keyword>
<dbReference type="KEGG" id="cep:Cri9333_0074"/>
<dbReference type="Proteomes" id="UP000010472">
    <property type="component" value="Chromosome"/>
</dbReference>
<dbReference type="OrthoDB" id="468458at2"/>
<dbReference type="EMBL" id="CP003620">
    <property type="protein sequence ID" value="AFZ11074.1"/>
    <property type="molecule type" value="Genomic_DNA"/>
</dbReference>
<evidence type="ECO:0000313" key="3">
    <source>
        <dbReference type="Proteomes" id="UP000010472"/>
    </source>
</evidence>
<dbReference type="CDD" id="cd00719">
    <property type="entry name" value="GIY-YIG_SF"/>
    <property type="match status" value="1"/>
</dbReference>
<protein>
    <submittedName>
        <fullName evidence="2">Excinuclease ABC C subunit domain protein</fullName>
    </submittedName>
</protein>
<dbReference type="STRING" id="1173022.Cri9333_0074"/>
<dbReference type="Pfam" id="PF01541">
    <property type="entry name" value="GIY-YIG"/>
    <property type="match status" value="1"/>
</dbReference>
<dbReference type="SUPFAM" id="SSF82771">
    <property type="entry name" value="GIY-YIG endonuclease"/>
    <property type="match status" value="1"/>
</dbReference>
<reference evidence="2 3" key="1">
    <citation type="submission" date="2012-06" db="EMBL/GenBank/DDBJ databases">
        <title>Finished chromosome of genome of Crinalium epipsammum PCC 9333.</title>
        <authorList>
            <consortium name="US DOE Joint Genome Institute"/>
            <person name="Gugger M."/>
            <person name="Coursin T."/>
            <person name="Rippka R."/>
            <person name="Tandeau De Marsac N."/>
            <person name="Huntemann M."/>
            <person name="Wei C.-L."/>
            <person name="Han J."/>
            <person name="Detter J.C."/>
            <person name="Han C."/>
            <person name="Tapia R."/>
            <person name="Davenport K."/>
            <person name="Daligault H."/>
            <person name="Erkkila T."/>
            <person name="Gu W."/>
            <person name="Munk A.C.C."/>
            <person name="Teshima H."/>
            <person name="Xu Y."/>
            <person name="Chain P."/>
            <person name="Chen A."/>
            <person name="Krypides N."/>
            <person name="Mavromatis K."/>
            <person name="Markowitz V."/>
            <person name="Szeto E."/>
            <person name="Ivanova N."/>
            <person name="Mikhailova N."/>
            <person name="Ovchinnikova G."/>
            <person name="Pagani I."/>
            <person name="Pati A."/>
            <person name="Goodwin L."/>
            <person name="Peters L."/>
            <person name="Pitluck S."/>
            <person name="Woyke T."/>
            <person name="Kerfeld C."/>
        </authorList>
    </citation>
    <scope>NUCLEOTIDE SEQUENCE [LARGE SCALE GENOMIC DNA]</scope>
    <source>
        <strain evidence="2 3">PCC 9333</strain>
    </source>
</reference>
<dbReference type="SMART" id="SM00465">
    <property type="entry name" value="GIYc"/>
    <property type="match status" value="1"/>
</dbReference>
<sequence>MLLNNFNISELPAIKLSEKSNLPNCAAIYFVSDNQGQVIYVGRTVNLVERWREHHRYNQLKRLNRKTPITIRWMTCSNDVKTLTELENEFIKLYKPPLNWSKVVSPVKRITPSEVALQQSLQQLAKFNTMIFGFDPIATEEPPTIYLVYPVYGKRGISGRIRSALKNINKKASSLKWKEYNTESKSLGKFGYWETEYNGIRIDLTPFDHLVDFMSDSTCRTIAGVEFMAFSSIQVEAILANVPEIKQEIAGLDALEDDPIPIEFVNPTQVTKFNQKDTNEKELWEELEPMPEGEARVMTRQFLDVTGVEIEVCINENGKYFVRHNLYWWIRHGDQNPDLDRNCVILNLQNAVKRLPTIRWSGYKFRLENIVFSEDDVEVESILLPFGMFEDLIRDTSGWTSEQFREEVKSGKYQLKLEDNAYMKLCVWLQRNSLSSLLQTNNS</sequence>
<dbReference type="PROSITE" id="PS50164">
    <property type="entry name" value="GIY_YIG"/>
    <property type="match status" value="1"/>
</dbReference>
<accession>K9VU53</accession>
<dbReference type="eggNOG" id="COG0322">
    <property type="taxonomic scope" value="Bacteria"/>
</dbReference>
<dbReference type="InterPro" id="IPR000305">
    <property type="entry name" value="GIY-YIG_endonuc"/>
</dbReference>
<evidence type="ECO:0000313" key="2">
    <source>
        <dbReference type="EMBL" id="AFZ11074.1"/>
    </source>
</evidence>
<dbReference type="InterPro" id="IPR035901">
    <property type="entry name" value="GIY-YIG_endonuc_sf"/>
</dbReference>
<dbReference type="HOGENOM" id="CLU_617801_0_0_3"/>
<name>K9VU53_9CYAN</name>
<gene>
    <name evidence="2" type="ORF">Cri9333_0074</name>
</gene>
<dbReference type="RefSeq" id="WP_015201218.1">
    <property type="nucleotide sequence ID" value="NC_019753.1"/>
</dbReference>
<dbReference type="Gene3D" id="3.40.1440.10">
    <property type="entry name" value="GIY-YIG endonuclease"/>
    <property type="match status" value="1"/>
</dbReference>
<dbReference type="PATRIC" id="fig|1173022.3.peg.80"/>
<organism evidence="2 3">
    <name type="scientific">Crinalium epipsammum PCC 9333</name>
    <dbReference type="NCBI Taxonomy" id="1173022"/>
    <lineage>
        <taxon>Bacteria</taxon>
        <taxon>Bacillati</taxon>
        <taxon>Cyanobacteriota</taxon>
        <taxon>Cyanophyceae</taxon>
        <taxon>Gomontiellales</taxon>
        <taxon>Gomontiellaceae</taxon>
        <taxon>Crinalium</taxon>
    </lineage>
</organism>
<dbReference type="AlphaFoldDB" id="K9VU53"/>
<proteinExistence type="predicted"/>
<feature type="domain" description="GIY-YIG" evidence="1">
    <location>
        <begin position="24"/>
        <end position="100"/>
    </location>
</feature>
<evidence type="ECO:0000259" key="1">
    <source>
        <dbReference type="PROSITE" id="PS50164"/>
    </source>
</evidence>